<dbReference type="Gene3D" id="1.10.150.240">
    <property type="entry name" value="Putative phosphatase, domain 2"/>
    <property type="match status" value="1"/>
</dbReference>
<dbReference type="PANTHER" id="PTHR47478:SF1">
    <property type="entry name" value="PYRIMIDINE 5'-NUCLEOTIDASE YJJG"/>
    <property type="match status" value="1"/>
</dbReference>
<evidence type="ECO:0000313" key="1">
    <source>
        <dbReference type="EMBL" id="MBO0359250.1"/>
    </source>
</evidence>
<dbReference type="Pfam" id="PF00702">
    <property type="entry name" value="Hydrolase"/>
    <property type="match status" value="1"/>
</dbReference>
<keyword evidence="2" id="KW-1185">Reference proteome</keyword>
<dbReference type="EMBL" id="JAFLQZ010000010">
    <property type="protein sequence ID" value="MBO0359250.1"/>
    <property type="molecule type" value="Genomic_DNA"/>
</dbReference>
<keyword evidence="1" id="KW-0378">Hydrolase</keyword>
<comment type="caution">
    <text evidence="1">The sequence shown here is derived from an EMBL/GenBank/DDBJ whole genome shotgun (WGS) entry which is preliminary data.</text>
</comment>
<dbReference type="GO" id="GO:0016787">
    <property type="term" value="F:hydrolase activity"/>
    <property type="evidence" value="ECO:0007669"/>
    <property type="project" value="UniProtKB-KW"/>
</dbReference>
<organism evidence="1 2">
    <name type="scientific">Hymenobacter telluris</name>
    <dbReference type="NCBI Taxonomy" id="2816474"/>
    <lineage>
        <taxon>Bacteria</taxon>
        <taxon>Pseudomonadati</taxon>
        <taxon>Bacteroidota</taxon>
        <taxon>Cytophagia</taxon>
        <taxon>Cytophagales</taxon>
        <taxon>Hymenobacteraceae</taxon>
        <taxon>Hymenobacter</taxon>
    </lineage>
</organism>
<evidence type="ECO:0000313" key="2">
    <source>
        <dbReference type="Proteomes" id="UP000664144"/>
    </source>
</evidence>
<reference evidence="1" key="1">
    <citation type="submission" date="2021-03" db="EMBL/GenBank/DDBJ databases">
        <authorList>
            <person name="Kim M.K."/>
        </authorList>
    </citation>
    <scope>NUCLEOTIDE SEQUENCE</scope>
    <source>
        <strain evidence="1">BT186</strain>
    </source>
</reference>
<dbReference type="AlphaFoldDB" id="A0A939EXD3"/>
<gene>
    <name evidence="1" type="ORF">J0X19_14910</name>
</gene>
<dbReference type="SFLD" id="SFLDS00003">
    <property type="entry name" value="Haloacid_Dehalogenase"/>
    <property type="match status" value="1"/>
</dbReference>
<dbReference type="SFLD" id="SFLDG01129">
    <property type="entry name" value="C1.5:_HAD__Beta-PGM__Phosphata"/>
    <property type="match status" value="1"/>
</dbReference>
<proteinExistence type="predicted"/>
<sequence>MLPLPTSLPFPRPTTILFDLDDTLFDHANTARAALANSTTGLPEFQAVDLEVLYQQYSEILEEIHPRVLAGEFTPVEARRLRFQRLLAPYGYATTLDELDLFVVQHYGSYQRLRRPVPGALELLHALKPHYRIGIVTNNRTAEQQEKLAQLGMTHLIDALITSEDVGVPKPNPHIYQVALERLQSRAPETVMVGDNWTADVIGALEAGIRPLWLNRFGATRPLPHVEEITSLEPLAATLLAITGQQ</sequence>
<dbReference type="SUPFAM" id="SSF56784">
    <property type="entry name" value="HAD-like"/>
    <property type="match status" value="1"/>
</dbReference>
<dbReference type="InterPro" id="IPR052550">
    <property type="entry name" value="Pyrimidine_5'-ntase_YjjG"/>
</dbReference>
<dbReference type="RefSeq" id="WP_206985177.1">
    <property type="nucleotide sequence ID" value="NZ_JAFLQZ010000010.1"/>
</dbReference>
<dbReference type="NCBIfam" id="TIGR01549">
    <property type="entry name" value="HAD-SF-IA-v1"/>
    <property type="match status" value="1"/>
</dbReference>
<accession>A0A939EXD3</accession>
<dbReference type="PANTHER" id="PTHR47478">
    <property type="match status" value="1"/>
</dbReference>
<dbReference type="InterPro" id="IPR023198">
    <property type="entry name" value="PGP-like_dom2"/>
</dbReference>
<dbReference type="InterPro" id="IPR036412">
    <property type="entry name" value="HAD-like_sf"/>
</dbReference>
<dbReference type="InterPro" id="IPR006439">
    <property type="entry name" value="HAD-SF_hydro_IA"/>
</dbReference>
<dbReference type="InterPro" id="IPR023214">
    <property type="entry name" value="HAD_sf"/>
</dbReference>
<dbReference type="PRINTS" id="PR00413">
    <property type="entry name" value="HADHALOGNASE"/>
</dbReference>
<dbReference type="Proteomes" id="UP000664144">
    <property type="component" value="Unassembled WGS sequence"/>
</dbReference>
<dbReference type="Gene3D" id="3.40.50.1000">
    <property type="entry name" value="HAD superfamily/HAD-like"/>
    <property type="match status" value="1"/>
</dbReference>
<name>A0A939EXD3_9BACT</name>
<protein>
    <submittedName>
        <fullName evidence="1">HAD family hydrolase</fullName>
    </submittedName>
</protein>